<dbReference type="Pfam" id="PF07799">
    <property type="entry name" value="DUF1643"/>
    <property type="match status" value="1"/>
</dbReference>
<dbReference type="Proteomes" id="UP000035904">
    <property type="component" value="Unassembled WGS sequence"/>
</dbReference>
<evidence type="ECO:0000313" key="2">
    <source>
        <dbReference type="Proteomes" id="UP000035904"/>
    </source>
</evidence>
<dbReference type="PATRIC" id="fig|1392.242.peg.1178"/>
<dbReference type="RefSeq" id="WP_047956854.1">
    <property type="nucleotide sequence ID" value="NZ_LDPG01000011.1"/>
</dbReference>
<accession>A0A0J1HUV7</accession>
<comment type="caution">
    <text evidence="1">The sequence shown here is derived from an EMBL/GenBank/DDBJ whole genome shotgun (WGS) entry which is preliminary data.</text>
</comment>
<evidence type="ECO:0008006" key="3">
    <source>
        <dbReference type="Google" id="ProtNLM"/>
    </source>
</evidence>
<dbReference type="EMBL" id="LDPG01000011">
    <property type="protein sequence ID" value="KLV17486.1"/>
    <property type="molecule type" value="Genomic_DNA"/>
</dbReference>
<dbReference type="AlphaFoldDB" id="A0A0J1HUV7"/>
<protein>
    <recommendedName>
        <fullName evidence="3">DUF1643 domain-containing protein</fullName>
    </recommendedName>
</protein>
<proteinExistence type="predicted"/>
<gene>
    <name evidence="1" type="ORF">ABW01_16510</name>
</gene>
<dbReference type="InterPro" id="IPR012441">
    <property type="entry name" value="DUF1643"/>
</dbReference>
<evidence type="ECO:0000313" key="1">
    <source>
        <dbReference type="EMBL" id="KLV17486.1"/>
    </source>
</evidence>
<sequence>MNYYFGPHIKEEGIRMNPPSNINSKWRYSLEIPFKDSVSDGPVAYVILKNPSQAGIIEDNRTKSDMTVNKVCIYFYVRGFSKVVILNLAGIYATDLSTISHKSINQLVASKTEPNANDNEIHKQLRKFRNGIDVIAVGWGKKNKVKGDYDSRIHQVLAIIDQYTEEIFEYPSDSSYPIHPAAKEGWNNWEELVPFKWK</sequence>
<reference evidence="1 2" key="1">
    <citation type="submission" date="2015-05" db="EMBL/GenBank/DDBJ databases">
        <title>Whole genome sequence and identification of bacterial endophytes from Costus igneus.</title>
        <authorList>
            <person name="Lee Y.P."/>
            <person name="Gan H.M."/>
            <person name="Eng W."/>
            <person name="Wheatley M.S."/>
            <person name="Caraballo A."/>
            <person name="Polter S."/>
            <person name="Savka M.A."/>
            <person name="Hudson A.O."/>
        </authorList>
    </citation>
    <scope>NUCLEOTIDE SEQUENCE [LARGE SCALE GENOMIC DNA]</scope>
    <source>
        <strain evidence="1 2">RIT375</strain>
    </source>
</reference>
<organism evidence="1 2">
    <name type="scientific">Bacillus anthracis</name>
    <name type="common">anthrax bacterium</name>
    <dbReference type="NCBI Taxonomy" id="1392"/>
    <lineage>
        <taxon>Bacteria</taxon>
        <taxon>Bacillati</taxon>
        <taxon>Bacillota</taxon>
        <taxon>Bacilli</taxon>
        <taxon>Bacillales</taxon>
        <taxon>Bacillaceae</taxon>
        <taxon>Bacillus</taxon>
        <taxon>Bacillus cereus group</taxon>
    </lineage>
</organism>
<name>A0A0J1HUV7_BACAN</name>